<dbReference type="OrthoDB" id="5430620at2759"/>
<dbReference type="AlphaFoldDB" id="A0A1V8SRV7"/>
<evidence type="ECO:0000313" key="3">
    <source>
        <dbReference type="Proteomes" id="UP000192596"/>
    </source>
</evidence>
<dbReference type="PANTHER" id="PTHR42047:SF1">
    <property type="entry name" value="PROTEIN, PUTATIVE (AFU_ORTHOLOGUE AFUA_6G03560)-RELATED"/>
    <property type="match status" value="1"/>
</dbReference>
<dbReference type="Proteomes" id="UP000192596">
    <property type="component" value="Unassembled WGS sequence"/>
</dbReference>
<proteinExistence type="predicted"/>
<evidence type="ECO:0000256" key="1">
    <source>
        <dbReference type="SAM" id="SignalP"/>
    </source>
</evidence>
<keyword evidence="1" id="KW-0732">Signal</keyword>
<dbReference type="PANTHER" id="PTHR42047">
    <property type="entry name" value="PROTEIN, PUTATIVE (AFU_ORTHOLOGUE AFUA_6G03560)-RELATED"/>
    <property type="match status" value="1"/>
</dbReference>
<feature type="chain" id="PRO_5012370544" description="IgE-binding protein" evidence="1">
    <location>
        <begin position="19"/>
        <end position="180"/>
    </location>
</feature>
<comment type="caution">
    <text evidence="2">The sequence shown here is derived from an EMBL/GenBank/DDBJ whole genome shotgun (WGS) entry which is preliminary data.</text>
</comment>
<dbReference type="InParanoid" id="A0A1V8SRV7"/>
<gene>
    <name evidence="2" type="ORF">B0A48_12283</name>
</gene>
<feature type="signal peptide" evidence="1">
    <location>
        <begin position="1"/>
        <end position="18"/>
    </location>
</feature>
<sequence>MKLNTLTTLLASTALTQAQYFTLMSIRSASPIHYGQITASGQRLYINRNTASYCPEQVGDACPAGNTTTFAGGSDSLSMGVIVPGGQQVYIDPVCGAVGYTQAHSAAMPQGAIVGGWNVSLGDPYGYLSRDRGLVACPAADGEGGYQVFGQVEGLVLSEECLRFTAFGINATGPGAWQYT</sequence>
<name>A0A1V8SRV7_9PEZI</name>
<dbReference type="EMBL" id="NAJO01000029">
    <property type="protein sequence ID" value="OQO01810.1"/>
    <property type="molecule type" value="Genomic_DNA"/>
</dbReference>
<dbReference type="InterPro" id="IPR052820">
    <property type="entry name" value="PhiA_domain"/>
</dbReference>
<keyword evidence="3" id="KW-1185">Reference proteome</keyword>
<accession>A0A1V8SRV7</accession>
<evidence type="ECO:0000313" key="2">
    <source>
        <dbReference type="EMBL" id="OQO01810.1"/>
    </source>
</evidence>
<reference evidence="3" key="1">
    <citation type="submission" date="2017-03" db="EMBL/GenBank/DDBJ databases">
        <title>Genomes of endolithic fungi from Antarctica.</title>
        <authorList>
            <person name="Coleine C."/>
            <person name="Masonjones S."/>
            <person name="Stajich J.E."/>
        </authorList>
    </citation>
    <scope>NUCLEOTIDE SEQUENCE [LARGE SCALE GENOMIC DNA]</scope>
    <source>
        <strain evidence="3">CCFEE 5527</strain>
    </source>
</reference>
<protein>
    <recommendedName>
        <fullName evidence="4">IgE-binding protein</fullName>
    </recommendedName>
</protein>
<organism evidence="2 3">
    <name type="scientific">Cryoendolithus antarcticus</name>
    <dbReference type="NCBI Taxonomy" id="1507870"/>
    <lineage>
        <taxon>Eukaryota</taxon>
        <taxon>Fungi</taxon>
        <taxon>Dikarya</taxon>
        <taxon>Ascomycota</taxon>
        <taxon>Pezizomycotina</taxon>
        <taxon>Dothideomycetes</taxon>
        <taxon>Dothideomycetidae</taxon>
        <taxon>Cladosporiales</taxon>
        <taxon>Cladosporiaceae</taxon>
        <taxon>Cryoendolithus</taxon>
    </lineage>
</organism>
<dbReference type="STRING" id="1507870.A0A1V8SRV7"/>
<evidence type="ECO:0008006" key="4">
    <source>
        <dbReference type="Google" id="ProtNLM"/>
    </source>
</evidence>